<dbReference type="InterPro" id="IPR008928">
    <property type="entry name" value="6-hairpin_glycosidase_sf"/>
</dbReference>
<accession>A0A642V5F1</accession>
<dbReference type="Pfam" id="PF07944">
    <property type="entry name" value="Beta-AFase-like_GH127_cat"/>
    <property type="match status" value="1"/>
</dbReference>
<dbReference type="PANTHER" id="PTHR43465">
    <property type="entry name" value="DUF1680 DOMAIN PROTEIN (AFU_ORTHOLOGUE AFUA_1G08910)"/>
    <property type="match status" value="1"/>
</dbReference>
<feature type="domain" description="Non-reducing end beta-L-arabinofuranosidase-like GH127 catalytic" evidence="1">
    <location>
        <begin position="8"/>
        <end position="412"/>
    </location>
</feature>
<dbReference type="VEuPathDB" id="FungiDB:TRICI_002911"/>
<keyword evidence="4" id="KW-1185">Reference proteome</keyword>
<dbReference type="PANTHER" id="PTHR43465:SF2">
    <property type="entry name" value="DUF1680 DOMAIN PROTEIN (AFU_ORTHOLOGUE AFUA_1G08910)"/>
    <property type="match status" value="1"/>
</dbReference>
<dbReference type="EMBL" id="SWFS01000201">
    <property type="protein sequence ID" value="KAA8914413.1"/>
    <property type="molecule type" value="Genomic_DNA"/>
</dbReference>
<evidence type="ECO:0000259" key="2">
    <source>
        <dbReference type="Pfam" id="PF20737"/>
    </source>
</evidence>
<evidence type="ECO:0000313" key="3">
    <source>
        <dbReference type="EMBL" id="KAA8914413.1"/>
    </source>
</evidence>
<evidence type="ECO:0000313" key="4">
    <source>
        <dbReference type="Proteomes" id="UP000761534"/>
    </source>
</evidence>
<name>A0A642V5F1_9ASCO</name>
<protein>
    <recommendedName>
        <fullName evidence="5">Glycoside hydrolase family 127 protein</fullName>
    </recommendedName>
</protein>
<dbReference type="InterPro" id="IPR012878">
    <property type="entry name" value="Beta-AFase-like_GH127_cat"/>
</dbReference>
<proteinExistence type="predicted"/>
<dbReference type="SUPFAM" id="SSF48208">
    <property type="entry name" value="Six-hairpin glycosidases"/>
    <property type="match status" value="1"/>
</dbReference>
<feature type="domain" description="Non-reducing end beta-L-arabinofuranosidase-like GH127 C-terminal" evidence="2">
    <location>
        <begin position="509"/>
        <end position="599"/>
    </location>
</feature>
<sequence>MSFAVDKKSFWAERVGVTRTNTLPAIYDQMKRTGRWDAMRLTWKHGDDNKPHIFWDSDIAKTVESCCYALQDMDPEDRLYKTFQGWIDEAIDMIEKSQGPDGYINIYYTVVEPDKRWTNIAHQHELYCAGHLLEAAVAHYQLTGKTRFLDIMIRYVHYIREVFGSGPGQKQGYPGHEEIELALLRLYEVKPEKEFLDLLKYFVEFRGYKNGQFYAQEAIANGIDPKEYIPRDFAQENSRSWPDAPQYWYMQAHKPIREQDEIRGHSVRAMYFLSAVQGLGNVISDESLHKAVNMLWRNMIDKKFYIHGGIGAIASWEGFGENYELPLDCYAETCASIGILFLAKRMLENVPNGEISRIMSRALYNNVIGGASLDGKSFYYDQPLIGNGHKRSDWFEVSCCPPNFSRLMNSLGDYALTKAKNNVLSLNLYIGGNYTTNLAFVSVTSKYPNEGYVSVLVRPKSPITFALALPQSSYQVTGPQGEEKDGYLYFSGVSNPLSIELAFDVKPVIIQSEPKIESTKDKIAIERGPFVYGLEQIDSPTPLSSLKIPKDLKLEERQITIQNTEIVALKSTFNGKQYQFVPYFAIGNRSPGQKFKVWLDTE</sequence>
<dbReference type="GO" id="GO:0005975">
    <property type="term" value="P:carbohydrate metabolic process"/>
    <property type="evidence" value="ECO:0007669"/>
    <property type="project" value="InterPro"/>
</dbReference>
<evidence type="ECO:0000259" key="1">
    <source>
        <dbReference type="Pfam" id="PF07944"/>
    </source>
</evidence>
<dbReference type="OrthoDB" id="654211at2759"/>
<dbReference type="InterPro" id="IPR049049">
    <property type="entry name" value="Beta-AFase-like_GH127_C"/>
</dbReference>
<dbReference type="Proteomes" id="UP000761534">
    <property type="component" value="Unassembled WGS sequence"/>
</dbReference>
<dbReference type="InterPro" id="IPR049174">
    <property type="entry name" value="Beta-AFase-like"/>
</dbReference>
<comment type="caution">
    <text evidence="3">The sequence shown here is derived from an EMBL/GenBank/DDBJ whole genome shotgun (WGS) entry which is preliminary data.</text>
</comment>
<reference evidence="3" key="1">
    <citation type="journal article" date="2019" name="G3 (Bethesda)">
        <title>Genome Assemblies of Two Rare Opportunistic Yeast Pathogens: Diutina rugosa (syn. Candida rugosa) and Trichomonascus ciferrii (syn. Candida ciferrii).</title>
        <authorList>
            <person name="Mixao V."/>
            <person name="Saus E."/>
            <person name="Hansen A.P."/>
            <person name="Lass-Florl C."/>
            <person name="Gabaldon T."/>
        </authorList>
    </citation>
    <scope>NUCLEOTIDE SEQUENCE</scope>
    <source>
        <strain evidence="3">CBS 4856</strain>
    </source>
</reference>
<gene>
    <name evidence="3" type="ORF">TRICI_002911</name>
</gene>
<organism evidence="3 4">
    <name type="scientific">Trichomonascus ciferrii</name>
    <dbReference type="NCBI Taxonomy" id="44093"/>
    <lineage>
        <taxon>Eukaryota</taxon>
        <taxon>Fungi</taxon>
        <taxon>Dikarya</taxon>
        <taxon>Ascomycota</taxon>
        <taxon>Saccharomycotina</taxon>
        <taxon>Dipodascomycetes</taxon>
        <taxon>Dipodascales</taxon>
        <taxon>Trichomonascaceae</taxon>
        <taxon>Trichomonascus</taxon>
        <taxon>Trichomonascus ciferrii complex</taxon>
    </lineage>
</organism>
<dbReference type="AlphaFoldDB" id="A0A642V5F1"/>
<dbReference type="Pfam" id="PF20737">
    <property type="entry name" value="Glyco_hydro127C"/>
    <property type="match status" value="1"/>
</dbReference>
<evidence type="ECO:0008006" key="5">
    <source>
        <dbReference type="Google" id="ProtNLM"/>
    </source>
</evidence>